<evidence type="ECO:0000256" key="4">
    <source>
        <dbReference type="ARBA" id="ARBA00012513"/>
    </source>
</evidence>
<feature type="chain" id="PRO_5040468621" description="non-specific serine/threonine protein kinase" evidence="23">
    <location>
        <begin position="27"/>
        <end position="608"/>
    </location>
</feature>
<evidence type="ECO:0000256" key="14">
    <source>
        <dbReference type="ARBA" id="ARBA00022840"/>
    </source>
</evidence>
<comment type="subcellular location">
    <subcellularLocation>
        <location evidence="1">Cell membrane</location>
        <topology evidence="1">Single-pass membrane protein</topology>
    </subcellularLocation>
    <subcellularLocation>
        <location evidence="2">Membrane</location>
        <topology evidence="2">Single-pass type I membrane protein</topology>
    </subcellularLocation>
</comment>
<keyword evidence="25" id="KW-1185">Reference proteome</keyword>
<comment type="catalytic activity">
    <reaction evidence="20">
        <text>L-seryl-[protein] + ATP = O-phospho-L-seryl-[protein] + ADP + H(+)</text>
        <dbReference type="Rhea" id="RHEA:17989"/>
        <dbReference type="Rhea" id="RHEA-COMP:9863"/>
        <dbReference type="Rhea" id="RHEA-COMP:11604"/>
        <dbReference type="ChEBI" id="CHEBI:15378"/>
        <dbReference type="ChEBI" id="CHEBI:29999"/>
        <dbReference type="ChEBI" id="CHEBI:30616"/>
        <dbReference type="ChEBI" id="CHEBI:83421"/>
        <dbReference type="ChEBI" id="CHEBI:456216"/>
        <dbReference type="EC" id="2.7.11.1"/>
    </reaction>
</comment>
<evidence type="ECO:0000256" key="3">
    <source>
        <dbReference type="ARBA" id="ARBA00008684"/>
    </source>
</evidence>
<dbReference type="KEGG" id="soe:110778706"/>
<evidence type="ECO:0000256" key="13">
    <source>
        <dbReference type="ARBA" id="ARBA00022777"/>
    </source>
</evidence>
<evidence type="ECO:0000313" key="26">
    <source>
        <dbReference type="RefSeq" id="XP_021838952.1"/>
    </source>
</evidence>
<keyword evidence="18" id="KW-0325">Glycoprotein</keyword>
<evidence type="ECO:0000313" key="25">
    <source>
        <dbReference type="Proteomes" id="UP000813463"/>
    </source>
</evidence>
<evidence type="ECO:0000256" key="9">
    <source>
        <dbReference type="ARBA" id="ARBA00022692"/>
    </source>
</evidence>
<dbReference type="Pfam" id="PF08263">
    <property type="entry name" value="LRRNT_2"/>
    <property type="match status" value="1"/>
</dbReference>
<keyword evidence="7" id="KW-0433">Leucine-rich repeat</keyword>
<keyword evidence="8" id="KW-0808">Transferase</keyword>
<dbReference type="GeneID" id="110778706"/>
<dbReference type="Pfam" id="PF07714">
    <property type="entry name" value="PK_Tyr_Ser-Thr"/>
    <property type="match status" value="1"/>
</dbReference>
<evidence type="ECO:0000259" key="24">
    <source>
        <dbReference type="PROSITE" id="PS50011"/>
    </source>
</evidence>
<keyword evidence="6" id="KW-0723">Serine/threonine-protein kinase</keyword>
<protein>
    <recommendedName>
        <fullName evidence="4">non-specific serine/threonine protein kinase</fullName>
        <ecNumber evidence="4">2.7.11.1</ecNumber>
    </recommendedName>
</protein>
<dbReference type="GO" id="GO:0005524">
    <property type="term" value="F:ATP binding"/>
    <property type="evidence" value="ECO:0007669"/>
    <property type="project" value="UniProtKB-UniRule"/>
</dbReference>
<evidence type="ECO:0000256" key="17">
    <source>
        <dbReference type="ARBA" id="ARBA00023170"/>
    </source>
</evidence>
<dbReference type="InterPro" id="IPR008271">
    <property type="entry name" value="Ser/Thr_kinase_AS"/>
</dbReference>
<feature type="domain" description="Protein kinase" evidence="24">
    <location>
        <begin position="284"/>
        <end position="569"/>
    </location>
</feature>
<dbReference type="PROSITE" id="PS00107">
    <property type="entry name" value="PROTEIN_KINASE_ATP"/>
    <property type="match status" value="1"/>
</dbReference>
<keyword evidence="9 22" id="KW-0812">Transmembrane</keyword>
<dbReference type="InterPro" id="IPR050647">
    <property type="entry name" value="Plant_LRR-RLKs"/>
</dbReference>
<keyword evidence="12 21" id="KW-0547">Nucleotide-binding</keyword>
<dbReference type="PROSITE" id="PS00108">
    <property type="entry name" value="PROTEIN_KINASE_ST"/>
    <property type="match status" value="1"/>
</dbReference>
<keyword evidence="11" id="KW-0677">Repeat</keyword>
<keyword evidence="15 22" id="KW-1133">Transmembrane helix</keyword>
<comment type="catalytic activity">
    <reaction evidence="19">
        <text>L-threonyl-[protein] + ATP = O-phospho-L-threonyl-[protein] + ADP + H(+)</text>
        <dbReference type="Rhea" id="RHEA:46608"/>
        <dbReference type="Rhea" id="RHEA-COMP:11060"/>
        <dbReference type="Rhea" id="RHEA-COMP:11605"/>
        <dbReference type="ChEBI" id="CHEBI:15378"/>
        <dbReference type="ChEBI" id="CHEBI:30013"/>
        <dbReference type="ChEBI" id="CHEBI:30616"/>
        <dbReference type="ChEBI" id="CHEBI:61977"/>
        <dbReference type="ChEBI" id="CHEBI:456216"/>
        <dbReference type="EC" id="2.7.11.1"/>
    </reaction>
</comment>
<organism evidence="25 26">
    <name type="scientific">Spinacia oleracea</name>
    <name type="common">Spinach</name>
    <dbReference type="NCBI Taxonomy" id="3562"/>
    <lineage>
        <taxon>Eukaryota</taxon>
        <taxon>Viridiplantae</taxon>
        <taxon>Streptophyta</taxon>
        <taxon>Embryophyta</taxon>
        <taxon>Tracheophyta</taxon>
        <taxon>Spermatophyta</taxon>
        <taxon>Magnoliopsida</taxon>
        <taxon>eudicotyledons</taxon>
        <taxon>Gunneridae</taxon>
        <taxon>Pentapetalae</taxon>
        <taxon>Caryophyllales</taxon>
        <taxon>Chenopodiaceae</taxon>
        <taxon>Chenopodioideae</taxon>
        <taxon>Anserineae</taxon>
        <taxon>Spinacia</taxon>
    </lineage>
</organism>
<dbReference type="Gene3D" id="1.10.510.10">
    <property type="entry name" value="Transferase(Phosphotransferase) domain 1"/>
    <property type="match status" value="1"/>
</dbReference>
<dbReference type="Pfam" id="PF13855">
    <property type="entry name" value="LRR_8"/>
    <property type="match status" value="1"/>
</dbReference>
<dbReference type="InterPro" id="IPR011009">
    <property type="entry name" value="Kinase-like_dom_sf"/>
</dbReference>
<dbReference type="PROSITE" id="PS50011">
    <property type="entry name" value="PROTEIN_KINASE_DOM"/>
    <property type="match status" value="1"/>
</dbReference>
<dbReference type="Gene3D" id="3.30.200.20">
    <property type="entry name" value="Phosphorylase Kinase, domain 1"/>
    <property type="match status" value="1"/>
</dbReference>
<reference evidence="26" key="2">
    <citation type="submission" date="2025-08" db="UniProtKB">
        <authorList>
            <consortium name="RefSeq"/>
        </authorList>
    </citation>
    <scope>IDENTIFICATION</scope>
    <source>
        <tissue evidence="26">Leaf</tissue>
    </source>
</reference>
<feature type="signal peptide" evidence="23">
    <location>
        <begin position="1"/>
        <end position="26"/>
    </location>
</feature>
<evidence type="ECO:0000256" key="22">
    <source>
        <dbReference type="SAM" id="Phobius"/>
    </source>
</evidence>
<dbReference type="PANTHER" id="PTHR48056">
    <property type="entry name" value="LRR RECEPTOR-LIKE SERINE/THREONINE-PROTEIN KINASE-RELATED"/>
    <property type="match status" value="1"/>
</dbReference>
<dbReference type="Pfam" id="PF00560">
    <property type="entry name" value="LRR_1"/>
    <property type="match status" value="1"/>
</dbReference>
<evidence type="ECO:0000256" key="1">
    <source>
        <dbReference type="ARBA" id="ARBA00004162"/>
    </source>
</evidence>
<dbReference type="InterPro" id="IPR000719">
    <property type="entry name" value="Prot_kinase_dom"/>
</dbReference>
<evidence type="ECO:0000256" key="18">
    <source>
        <dbReference type="ARBA" id="ARBA00023180"/>
    </source>
</evidence>
<dbReference type="Gene3D" id="3.80.10.10">
    <property type="entry name" value="Ribonuclease Inhibitor"/>
    <property type="match status" value="1"/>
</dbReference>
<dbReference type="SUPFAM" id="SSF56112">
    <property type="entry name" value="Protein kinase-like (PK-like)"/>
    <property type="match status" value="1"/>
</dbReference>
<evidence type="ECO:0000256" key="11">
    <source>
        <dbReference type="ARBA" id="ARBA00022737"/>
    </source>
</evidence>
<evidence type="ECO:0000256" key="16">
    <source>
        <dbReference type="ARBA" id="ARBA00023136"/>
    </source>
</evidence>
<dbReference type="FunFam" id="1.10.510.10:FF:000016">
    <property type="entry name" value="Somatic embryogenesis receptor-like kinase 1"/>
    <property type="match status" value="1"/>
</dbReference>
<evidence type="ECO:0000256" key="12">
    <source>
        <dbReference type="ARBA" id="ARBA00022741"/>
    </source>
</evidence>
<dbReference type="InterPro" id="IPR017441">
    <property type="entry name" value="Protein_kinase_ATP_BS"/>
</dbReference>
<dbReference type="InterPro" id="IPR001611">
    <property type="entry name" value="Leu-rich_rpt"/>
</dbReference>
<sequence>MEQRVSALCFSLCLILIFNSFHCASANVEVDSLSAFKSNLVDPDGMLNNWDTTLVTPCTWHYVRCSGESVTELDLGSFNLTGQLVPQLGRLSNLRQLALYNNNISGTIPRELGNLANLQRLDLSLNSLTGPIPDTLGNLPRLQNLKLNNNSLSGEIPRSLTTISSLDTLDLSFNQLTGDVPINGSFSKFTNSPSFVGNLNLRIPAISQPPTAQTGRSNSTGAIAGGVAGGVVVLIAFVVTLVLWTRRKRRDHFIDVPDEKFPELHHGQAKKFSFQELEIAADNFSRGNFIGKGGFANVYKGRLADGTLVAIKRLKKECAQGGEVQFETEVEIISMAIHHNLIRLYGYCTTPEERLLVYPLMTNGSVASCLRERSATQPPLTWEIRKRIAVGVARGLVYLHEHCDPKIIHRDVKTDNIFLDEKYEAVVGDFGLAKLIDYKHTHVITKVCGTVGHIAPEYFSTGKSSDKSDVFGYGAMLLEILTGHRASHLLPPPNKQDITWLEWVNGALKDKKLELLVDSHLKGNYVEDEAEQLVKIALLCRQTSPIERPKMSEVVRMLEGDDGLAERWVRWEEGELLCKKVKYIHQSNIDWGLDSTSNLSAYELSNAR</sequence>
<dbReference type="InterPro" id="IPR013210">
    <property type="entry name" value="LRR_N_plant-typ"/>
</dbReference>
<dbReference type="PANTHER" id="PTHR48056:SF81">
    <property type="entry name" value="RECEPTOR PROTEIN-TYROSINE KINASE CEPR1"/>
    <property type="match status" value="1"/>
</dbReference>
<dbReference type="FunFam" id="3.80.10.10:FF:000024">
    <property type="entry name" value="Somatic embryogenesis receptor kinase 1"/>
    <property type="match status" value="1"/>
</dbReference>
<dbReference type="SMART" id="SM00220">
    <property type="entry name" value="S_TKc"/>
    <property type="match status" value="1"/>
</dbReference>
<evidence type="ECO:0000256" key="23">
    <source>
        <dbReference type="SAM" id="SignalP"/>
    </source>
</evidence>
<evidence type="ECO:0000256" key="15">
    <source>
        <dbReference type="ARBA" id="ARBA00022989"/>
    </source>
</evidence>
<evidence type="ECO:0000256" key="5">
    <source>
        <dbReference type="ARBA" id="ARBA00022475"/>
    </source>
</evidence>
<evidence type="ECO:0000256" key="7">
    <source>
        <dbReference type="ARBA" id="ARBA00022614"/>
    </source>
</evidence>
<gene>
    <name evidence="26" type="primary">LOC110778706</name>
</gene>
<dbReference type="GO" id="GO:0007165">
    <property type="term" value="P:signal transduction"/>
    <property type="evidence" value="ECO:0000318"/>
    <property type="project" value="GO_Central"/>
</dbReference>
<dbReference type="GO" id="GO:0004675">
    <property type="term" value="F:transmembrane receptor protein serine/threonine kinase activity"/>
    <property type="evidence" value="ECO:0000318"/>
    <property type="project" value="GO_Central"/>
</dbReference>
<dbReference type="Proteomes" id="UP000813463">
    <property type="component" value="Chromosome 6"/>
</dbReference>
<dbReference type="OrthoDB" id="1668230at2759"/>
<feature type="transmembrane region" description="Helical" evidence="22">
    <location>
        <begin position="222"/>
        <end position="244"/>
    </location>
</feature>
<keyword evidence="5" id="KW-1003">Cell membrane</keyword>
<dbReference type="SUPFAM" id="SSF52058">
    <property type="entry name" value="L domain-like"/>
    <property type="match status" value="1"/>
</dbReference>
<evidence type="ECO:0000256" key="10">
    <source>
        <dbReference type="ARBA" id="ARBA00022729"/>
    </source>
</evidence>
<keyword evidence="17 26" id="KW-0675">Receptor</keyword>
<accession>A0A9R0HXX4</accession>
<evidence type="ECO:0000256" key="6">
    <source>
        <dbReference type="ARBA" id="ARBA00022527"/>
    </source>
</evidence>
<evidence type="ECO:0000256" key="2">
    <source>
        <dbReference type="ARBA" id="ARBA00004479"/>
    </source>
</evidence>
<dbReference type="RefSeq" id="XP_021838952.1">
    <property type="nucleotide sequence ID" value="XM_021983260.2"/>
</dbReference>
<comment type="similarity">
    <text evidence="3">Belongs to the protein kinase superfamily. Ser/Thr protein kinase family.</text>
</comment>
<keyword evidence="16 22" id="KW-0472">Membrane</keyword>
<dbReference type="EC" id="2.7.11.1" evidence="4"/>
<dbReference type="InterPro" id="IPR032675">
    <property type="entry name" value="LRR_dom_sf"/>
</dbReference>
<dbReference type="AlphaFoldDB" id="A0A9R0HXX4"/>
<feature type="binding site" evidence="21">
    <location>
        <position position="312"/>
    </location>
    <ligand>
        <name>ATP</name>
        <dbReference type="ChEBI" id="CHEBI:30616"/>
    </ligand>
</feature>
<evidence type="ECO:0000256" key="8">
    <source>
        <dbReference type="ARBA" id="ARBA00022679"/>
    </source>
</evidence>
<proteinExistence type="inferred from homology"/>
<keyword evidence="13 26" id="KW-0418">Kinase</keyword>
<dbReference type="GO" id="GO:0005886">
    <property type="term" value="C:plasma membrane"/>
    <property type="evidence" value="ECO:0000318"/>
    <property type="project" value="GO_Central"/>
</dbReference>
<dbReference type="InterPro" id="IPR001245">
    <property type="entry name" value="Ser-Thr/Tyr_kinase_cat_dom"/>
</dbReference>
<name>A0A9R0HXX4_SPIOL</name>
<evidence type="ECO:0000256" key="20">
    <source>
        <dbReference type="ARBA" id="ARBA00048679"/>
    </source>
</evidence>
<keyword evidence="14 21" id="KW-0067">ATP-binding</keyword>
<dbReference type="FunFam" id="3.30.200.20:FF:000015">
    <property type="entry name" value="Somatic embryogenesis receptor kinase 1"/>
    <property type="match status" value="1"/>
</dbReference>
<evidence type="ECO:0000256" key="19">
    <source>
        <dbReference type="ARBA" id="ARBA00047899"/>
    </source>
</evidence>
<keyword evidence="10 23" id="KW-0732">Signal</keyword>
<reference evidence="25" key="1">
    <citation type="journal article" date="2021" name="Nat. Commun.">
        <title>Genomic analyses provide insights into spinach domestication and the genetic basis of agronomic traits.</title>
        <authorList>
            <person name="Cai X."/>
            <person name="Sun X."/>
            <person name="Xu C."/>
            <person name="Sun H."/>
            <person name="Wang X."/>
            <person name="Ge C."/>
            <person name="Zhang Z."/>
            <person name="Wang Q."/>
            <person name="Fei Z."/>
            <person name="Jiao C."/>
            <person name="Wang Q."/>
        </authorList>
    </citation>
    <scope>NUCLEOTIDE SEQUENCE [LARGE SCALE GENOMIC DNA]</scope>
    <source>
        <strain evidence="25">cv. Varoflay</strain>
    </source>
</reference>
<evidence type="ECO:0000256" key="21">
    <source>
        <dbReference type="PROSITE-ProRule" id="PRU10141"/>
    </source>
</evidence>